<proteinExistence type="predicted"/>
<evidence type="ECO:0000313" key="2">
    <source>
        <dbReference type="WBParaSite" id="Minc3s04177g35674"/>
    </source>
</evidence>
<accession>A0A914N5W8</accession>
<organism evidence="1 2">
    <name type="scientific">Meloidogyne incognita</name>
    <name type="common">Southern root-knot nematode worm</name>
    <name type="synonym">Oxyuris incognita</name>
    <dbReference type="NCBI Taxonomy" id="6306"/>
    <lineage>
        <taxon>Eukaryota</taxon>
        <taxon>Metazoa</taxon>
        <taxon>Ecdysozoa</taxon>
        <taxon>Nematoda</taxon>
        <taxon>Chromadorea</taxon>
        <taxon>Rhabditida</taxon>
        <taxon>Tylenchina</taxon>
        <taxon>Tylenchomorpha</taxon>
        <taxon>Tylenchoidea</taxon>
        <taxon>Meloidogynidae</taxon>
        <taxon>Meloidogyninae</taxon>
        <taxon>Meloidogyne</taxon>
        <taxon>Meloidogyne incognita group</taxon>
    </lineage>
</organism>
<sequence length="69" mass="8541">MTAWTLNVVEEQIVCGDDHIHTHHRLLHSHLHHLRSLLRHHHYCNRLLRLHSHHHHLRSLLRHHHYCNH</sequence>
<dbReference type="WBParaSite" id="Minc3s04177g35674">
    <property type="protein sequence ID" value="Minc3s04177g35674"/>
    <property type="gene ID" value="Minc3s04177g35674"/>
</dbReference>
<dbReference type="Proteomes" id="UP000887563">
    <property type="component" value="Unplaced"/>
</dbReference>
<keyword evidence="1" id="KW-1185">Reference proteome</keyword>
<protein>
    <submittedName>
        <fullName evidence="2">Candidate secreted effector</fullName>
    </submittedName>
</protein>
<dbReference type="AlphaFoldDB" id="A0A914N5W8"/>
<reference evidence="2" key="1">
    <citation type="submission" date="2022-11" db="UniProtKB">
        <authorList>
            <consortium name="WormBaseParasite"/>
        </authorList>
    </citation>
    <scope>IDENTIFICATION</scope>
</reference>
<name>A0A914N5W8_MELIC</name>
<evidence type="ECO:0000313" key="1">
    <source>
        <dbReference type="Proteomes" id="UP000887563"/>
    </source>
</evidence>